<dbReference type="InterPro" id="IPR036046">
    <property type="entry name" value="Acylphosphatase-like_dom_sf"/>
</dbReference>
<dbReference type="VEuPathDB" id="FungiDB:TAPDE_001859"/>
<evidence type="ECO:0000256" key="3">
    <source>
        <dbReference type="ARBA" id="ARBA00022801"/>
    </source>
</evidence>
<feature type="active site" evidence="5">
    <location>
        <position position="18"/>
    </location>
</feature>
<comment type="catalytic activity">
    <reaction evidence="4 5">
        <text>an acyl phosphate + H2O = a carboxylate + phosphate + H(+)</text>
        <dbReference type="Rhea" id="RHEA:14965"/>
        <dbReference type="ChEBI" id="CHEBI:15377"/>
        <dbReference type="ChEBI" id="CHEBI:15378"/>
        <dbReference type="ChEBI" id="CHEBI:29067"/>
        <dbReference type="ChEBI" id="CHEBI:43474"/>
        <dbReference type="ChEBI" id="CHEBI:59918"/>
        <dbReference type="EC" id="3.6.1.7"/>
    </reaction>
</comment>
<feature type="domain" description="Acylphosphatase-like" evidence="8">
    <location>
        <begin position="3"/>
        <end position="88"/>
    </location>
</feature>
<reference evidence="9 10" key="1">
    <citation type="journal article" date="2013" name="MBio">
        <title>Genome sequencing of the plant pathogen Taphrina deformans, the causal agent of peach leaf curl.</title>
        <authorList>
            <person name="Cisse O.H."/>
            <person name="Almeida J.M.G.C.F."/>
            <person name="Fonseca A."/>
            <person name="Kumar A.A."/>
            <person name="Salojaervi J."/>
            <person name="Overmyer K."/>
            <person name="Hauser P.M."/>
            <person name="Pagni M."/>
        </authorList>
    </citation>
    <scope>NUCLEOTIDE SEQUENCE [LARGE SCALE GENOMIC DNA]</scope>
    <source>
        <strain evidence="10">PYCC 5710 / ATCC 11124 / CBS 356.35 / IMI 108563 / JCM 9778 / NBRC 8474</strain>
    </source>
</reference>
<comment type="caution">
    <text evidence="9">The sequence shown here is derived from an EMBL/GenBank/DDBJ whole genome shotgun (WGS) entry which is preliminary data.</text>
</comment>
<dbReference type="EMBL" id="CAHR02000065">
    <property type="protein sequence ID" value="CCG81960.1"/>
    <property type="molecule type" value="Genomic_DNA"/>
</dbReference>
<evidence type="ECO:0000256" key="1">
    <source>
        <dbReference type="ARBA" id="ARBA00005614"/>
    </source>
</evidence>
<comment type="similarity">
    <text evidence="1 6">Belongs to the acylphosphatase family.</text>
</comment>
<dbReference type="eggNOG" id="KOG3360">
    <property type="taxonomic scope" value="Eukaryota"/>
</dbReference>
<evidence type="ECO:0000256" key="4">
    <source>
        <dbReference type="ARBA" id="ARBA00047645"/>
    </source>
</evidence>
<dbReference type="Pfam" id="PF00708">
    <property type="entry name" value="Acylphosphatase"/>
    <property type="match status" value="1"/>
</dbReference>
<dbReference type="Gene3D" id="3.30.70.100">
    <property type="match status" value="1"/>
</dbReference>
<dbReference type="InterPro" id="IPR001792">
    <property type="entry name" value="Acylphosphatase-like_dom"/>
</dbReference>
<gene>
    <name evidence="9" type="ORF">TAPDE_001859</name>
</gene>
<feature type="active site" evidence="5">
    <location>
        <position position="37"/>
    </location>
</feature>
<organism evidence="9 10">
    <name type="scientific">Taphrina deformans (strain PYCC 5710 / ATCC 11124 / CBS 356.35 / IMI 108563 / JCM 9778 / NBRC 8474)</name>
    <name type="common">Peach leaf curl fungus</name>
    <name type="synonym">Lalaria deformans</name>
    <dbReference type="NCBI Taxonomy" id="1097556"/>
    <lineage>
        <taxon>Eukaryota</taxon>
        <taxon>Fungi</taxon>
        <taxon>Dikarya</taxon>
        <taxon>Ascomycota</taxon>
        <taxon>Taphrinomycotina</taxon>
        <taxon>Taphrinomycetes</taxon>
        <taxon>Taphrinales</taxon>
        <taxon>Taphrinaceae</taxon>
        <taxon>Taphrina</taxon>
    </lineage>
</organism>
<keyword evidence="10" id="KW-1185">Reference proteome</keyword>
<sequence length="88" mass="9657">MPRIKYEVFGKVQGVGFRATTQDLAQHIGSLTGYVRNTDRDTVEGEAQGTSARLDKFISGLEKSPAGRVDRVERHDVDEVSGENSFTA</sequence>
<evidence type="ECO:0000259" key="8">
    <source>
        <dbReference type="PROSITE" id="PS51160"/>
    </source>
</evidence>
<evidence type="ECO:0000256" key="7">
    <source>
        <dbReference type="SAM" id="MobiDB-lite"/>
    </source>
</evidence>
<keyword evidence="3 5" id="KW-0378">Hydrolase</keyword>
<dbReference type="InterPro" id="IPR020456">
    <property type="entry name" value="Acylphosphatase"/>
</dbReference>
<dbReference type="Proteomes" id="UP000013776">
    <property type="component" value="Unassembled WGS sequence"/>
</dbReference>
<dbReference type="GO" id="GO:0003998">
    <property type="term" value="F:acylphosphatase activity"/>
    <property type="evidence" value="ECO:0007669"/>
    <property type="project" value="UniProtKB-EC"/>
</dbReference>
<proteinExistence type="inferred from homology"/>
<feature type="compositionally biased region" description="Basic and acidic residues" evidence="7">
    <location>
        <begin position="68"/>
        <end position="78"/>
    </location>
</feature>
<dbReference type="InterPro" id="IPR017968">
    <property type="entry name" value="Acylphosphatase_CS"/>
</dbReference>
<dbReference type="OrthoDB" id="7961613at2759"/>
<dbReference type="PROSITE" id="PS51160">
    <property type="entry name" value="ACYLPHOSPHATASE_3"/>
    <property type="match status" value="1"/>
</dbReference>
<dbReference type="STRING" id="1097556.R4X959"/>
<name>R4X959_TAPDE</name>
<dbReference type="PROSITE" id="PS00150">
    <property type="entry name" value="ACYLPHOSPHATASE_1"/>
    <property type="match status" value="1"/>
</dbReference>
<dbReference type="SUPFAM" id="SSF54975">
    <property type="entry name" value="Acylphosphatase/BLUF domain-like"/>
    <property type="match status" value="1"/>
</dbReference>
<evidence type="ECO:0000313" key="9">
    <source>
        <dbReference type="EMBL" id="CCG81960.1"/>
    </source>
</evidence>
<dbReference type="PANTHER" id="PTHR10029:SF3">
    <property type="entry name" value="ACYLPHOSPHATASE-RELATED"/>
    <property type="match status" value="1"/>
</dbReference>
<feature type="region of interest" description="Disordered" evidence="7">
    <location>
        <begin position="68"/>
        <end position="88"/>
    </location>
</feature>
<dbReference type="EC" id="3.6.1.7" evidence="2 5"/>
<protein>
    <recommendedName>
        <fullName evidence="2 5">acylphosphatase</fullName>
        <ecNumber evidence="2 5">3.6.1.7</ecNumber>
    </recommendedName>
</protein>
<evidence type="ECO:0000313" key="10">
    <source>
        <dbReference type="Proteomes" id="UP000013776"/>
    </source>
</evidence>
<evidence type="ECO:0000256" key="5">
    <source>
        <dbReference type="PROSITE-ProRule" id="PRU00520"/>
    </source>
</evidence>
<evidence type="ECO:0000256" key="6">
    <source>
        <dbReference type="RuleBase" id="RU004168"/>
    </source>
</evidence>
<accession>R4X959</accession>
<dbReference type="AlphaFoldDB" id="R4X959"/>
<evidence type="ECO:0000256" key="2">
    <source>
        <dbReference type="ARBA" id="ARBA00012150"/>
    </source>
</evidence>
<dbReference type="PANTHER" id="PTHR10029">
    <property type="entry name" value="ACYLPHOSPHATASE"/>
    <property type="match status" value="1"/>
</dbReference>